<dbReference type="EMBL" id="OZ034819">
    <property type="protein sequence ID" value="CAL1391900.1"/>
    <property type="molecule type" value="Genomic_DNA"/>
</dbReference>
<feature type="repeat" description="PPR" evidence="3">
    <location>
        <begin position="417"/>
        <end position="452"/>
    </location>
</feature>
<organism evidence="4 5">
    <name type="scientific">Linum trigynum</name>
    <dbReference type="NCBI Taxonomy" id="586398"/>
    <lineage>
        <taxon>Eukaryota</taxon>
        <taxon>Viridiplantae</taxon>
        <taxon>Streptophyta</taxon>
        <taxon>Embryophyta</taxon>
        <taxon>Tracheophyta</taxon>
        <taxon>Spermatophyta</taxon>
        <taxon>Magnoliopsida</taxon>
        <taxon>eudicotyledons</taxon>
        <taxon>Gunneridae</taxon>
        <taxon>Pentapetalae</taxon>
        <taxon>rosids</taxon>
        <taxon>fabids</taxon>
        <taxon>Malpighiales</taxon>
        <taxon>Linaceae</taxon>
        <taxon>Linum</taxon>
    </lineage>
</organism>
<evidence type="ECO:0008006" key="6">
    <source>
        <dbReference type="Google" id="ProtNLM"/>
    </source>
</evidence>
<feature type="repeat" description="PPR" evidence="3">
    <location>
        <begin position="138"/>
        <end position="172"/>
    </location>
</feature>
<dbReference type="Gene3D" id="1.25.40.10">
    <property type="entry name" value="Tetratricopeptide repeat domain"/>
    <property type="match status" value="4"/>
</dbReference>
<dbReference type="AlphaFoldDB" id="A0AAV2F2G1"/>
<reference evidence="4 5" key="1">
    <citation type="submission" date="2024-04" db="EMBL/GenBank/DDBJ databases">
        <authorList>
            <person name="Fracassetti M."/>
        </authorList>
    </citation>
    <scope>NUCLEOTIDE SEQUENCE [LARGE SCALE GENOMIC DNA]</scope>
</reference>
<feature type="repeat" description="PPR" evidence="3">
    <location>
        <begin position="242"/>
        <end position="276"/>
    </location>
</feature>
<dbReference type="PROSITE" id="PS51375">
    <property type="entry name" value="PPR"/>
    <property type="match status" value="8"/>
</dbReference>
<dbReference type="Pfam" id="PF13041">
    <property type="entry name" value="PPR_2"/>
    <property type="match status" value="3"/>
</dbReference>
<dbReference type="Proteomes" id="UP001497516">
    <property type="component" value="Chromosome 6"/>
</dbReference>
<evidence type="ECO:0000313" key="4">
    <source>
        <dbReference type="EMBL" id="CAL1391900.1"/>
    </source>
</evidence>
<dbReference type="NCBIfam" id="TIGR00756">
    <property type="entry name" value="PPR"/>
    <property type="match status" value="7"/>
</dbReference>
<name>A0AAV2F2G1_9ROSI</name>
<feature type="repeat" description="PPR" evidence="3">
    <location>
        <begin position="382"/>
        <end position="416"/>
    </location>
</feature>
<dbReference type="Pfam" id="PF12854">
    <property type="entry name" value="PPR_1"/>
    <property type="match status" value="1"/>
</dbReference>
<dbReference type="SUPFAM" id="SSF48452">
    <property type="entry name" value="TPR-like"/>
    <property type="match status" value="1"/>
</dbReference>
<feature type="repeat" description="PPR" evidence="3">
    <location>
        <begin position="312"/>
        <end position="346"/>
    </location>
</feature>
<evidence type="ECO:0000313" key="5">
    <source>
        <dbReference type="Proteomes" id="UP001497516"/>
    </source>
</evidence>
<evidence type="ECO:0000256" key="3">
    <source>
        <dbReference type="PROSITE-ProRule" id="PRU00708"/>
    </source>
</evidence>
<protein>
    <recommendedName>
        <fullName evidence="6">Pentatricopeptide repeat-containing protein</fullName>
    </recommendedName>
</protein>
<evidence type="ECO:0000256" key="2">
    <source>
        <dbReference type="ARBA" id="ARBA00022737"/>
    </source>
</evidence>
<sequence length="515" mass="59265">MAFRPLASKTRPFFFSSHFRFLASLAPQTFQTQPLPELVSEISRLLSDHRNPHHDLELSLRAYRPQISAEAVEQVLKRCRNLGFPAHRFFLWAKSIPGFQHSARSYHILVDILGGSRQFAILWDFLIEMRDSRDFEVNSETLWLVFRAYSRANLPNDAIRAFGRMAEFDLKPGINDLDQLVYALCKRRHVKQAQDFVDSVKHEIEPTVKTYSILVRGWGNIGDMESARKVFDEMLQRGCAVDVPAYNSLLEALCKGGNVDEAYNMFREMGSRGIQPDAGSYAIFVRAYCEANDIHSAFRVLDRMKRYNLLANVFTYNFVIKKLCKTDRVDEAYQLLDEMLEKGVTPDAWSYNAILAYHCEHSEVNRATNLVSRMAKDGCLPDRHSYNMVLKLLVRVGRFDRATQVWESMEENKFFSSVSTYAVMIHGLCKKRGKLEEACKYFEMMLDEGIPPYSSTIEMLRNRLIGLGLMDTIEILGGKMERSSCCSIQELAAEMRGHKSHVMSRREVTESEELM</sequence>
<keyword evidence="2" id="KW-0677">Repeat</keyword>
<gene>
    <name evidence="4" type="ORF">LTRI10_LOCUS32586</name>
</gene>
<dbReference type="InterPro" id="IPR011990">
    <property type="entry name" value="TPR-like_helical_dom_sf"/>
</dbReference>
<dbReference type="InterPro" id="IPR002885">
    <property type="entry name" value="PPR_rpt"/>
</dbReference>
<feature type="repeat" description="PPR" evidence="3">
    <location>
        <begin position="277"/>
        <end position="311"/>
    </location>
</feature>
<comment type="similarity">
    <text evidence="1">Belongs to the PPR family. P subfamily.</text>
</comment>
<dbReference type="PANTHER" id="PTHR47941">
    <property type="entry name" value="PENTATRICOPEPTIDE REPEAT-CONTAINING PROTEIN 3, MITOCHONDRIAL"/>
    <property type="match status" value="1"/>
</dbReference>
<keyword evidence="5" id="KW-1185">Reference proteome</keyword>
<proteinExistence type="inferred from homology"/>
<feature type="repeat" description="PPR" evidence="3">
    <location>
        <begin position="347"/>
        <end position="381"/>
    </location>
</feature>
<evidence type="ECO:0000256" key="1">
    <source>
        <dbReference type="ARBA" id="ARBA00007626"/>
    </source>
</evidence>
<accession>A0AAV2F2G1</accession>
<feature type="repeat" description="PPR" evidence="3">
    <location>
        <begin position="207"/>
        <end position="241"/>
    </location>
</feature>